<accession>A0A8T0HT65</accession>
<dbReference type="Gene3D" id="3.40.50.300">
    <property type="entry name" value="P-loop containing nucleotide triphosphate hydrolases"/>
    <property type="match status" value="1"/>
</dbReference>
<dbReference type="EMBL" id="CM026426">
    <property type="protein sequence ID" value="KAG0573929.1"/>
    <property type="molecule type" value="Genomic_DNA"/>
</dbReference>
<sequence length="131" mass="14552">MASERILKELKDLQKVRRHHAAPTIVWVELTKEQRTFYRAIYENNIATLLKGSTANNMPNLRNVAMELRKLCNHPFLCDGLEESILSKHRLANDGSASNLAETLLSQSSGKMVLGPDIQAHARGGQASAET</sequence>
<dbReference type="AlphaFoldDB" id="A0A8T0HT65"/>
<dbReference type="PANTHER" id="PTHR46850:SF1">
    <property type="entry name" value="CHROMODOMAIN-HELICASE-DNA-BINDING PROTEIN 9"/>
    <property type="match status" value="1"/>
</dbReference>
<dbReference type="Proteomes" id="UP000822688">
    <property type="component" value="Chromosome V"/>
</dbReference>
<reference evidence="1" key="1">
    <citation type="submission" date="2020-06" db="EMBL/GenBank/DDBJ databases">
        <title>WGS assembly of Ceratodon purpureus strain R40.</title>
        <authorList>
            <person name="Carey S.B."/>
            <person name="Jenkins J."/>
            <person name="Shu S."/>
            <person name="Lovell J.T."/>
            <person name="Sreedasyam A."/>
            <person name="Maumus F."/>
            <person name="Tiley G.P."/>
            <person name="Fernandez-Pozo N."/>
            <person name="Barry K."/>
            <person name="Chen C."/>
            <person name="Wang M."/>
            <person name="Lipzen A."/>
            <person name="Daum C."/>
            <person name="Saski C.A."/>
            <person name="Payton A.C."/>
            <person name="Mcbreen J.C."/>
            <person name="Conrad R.E."/>
            <person name="Kollar L.M."/>
            <person name="Olsson S."/>
            <person name="Huttunen S."/>
            <person name="Landis J.B."/>
            <person name="Wickett N.J."/>
            <person name="Johnson M.G."/>
            <person name="Rensing S.A."/>
            <person name="Grimwood J."/>
            <person name="Schmutz J."/>
            <person name="Mcdaniel S.F."/>
        </authorList>
    </citation>
    <scope>NUCLEOTIDE SEQUENCE</scope>
    <source>
        <strain evidence="1">R40</strain>
    </source>
</reference>
<organism evidence="1 2">
    <name type="scientific">Ceratodon purpureus</name>
    <name type="common">Fire moss</name>
    <name type="synonym">Dicranum purpureum</name>
    <dbReference type="NCBI Taxonomy" id="3225"/>
    <lineage>
        <taxon>Eukaryota</taxon>
        <taxon>Viridiplantae</taxon>
        <taxon>Streptophyta</taxon>
        <taxon>Embryophyta</taxon>
        <taxon>Bryophyta</taxon>
        <taxon>Bryophytina</taxon>
        <taxon>Bryopsida</taxon>
        <taxon>Dicranidae</taxon>
        <taxon>Pseudoditrichales</taxon>
        <taxon>Ditrichaceae</taxon>
        <taxon>Ceratodon</taxon>
    </lineage>
</organism>
<proteinExistence type="predicted"/>
<dbReference type="InterPro" id="IPR027417">
    <property type="entry name" value="P-loop_NTPase"/>
</dbReference>
<name>A0A8T0HT65_CERPU</name>
<evidence type="ECO:0000313" key="1">
    <source>
        <dbReference type="EMBL" id="KAG0573929.1"/>
    </source>
</evidence>
<protein>
    <submittedName>
        <fullName evidence="1">Uncharacterized protein</fullName>
    </submittedName>
</protein>
<keyword evidence="2" id="KW-1185">Reference proteome</keyword>
<dbReference type="SUPFAM" id="SSF52540">
    <property type="entry name" value="P-loop containing nucleoside triphosphate hydrolases"/>
    <property type="match status" value="1"/>
</dbReference>
<comment type="caution">
    <text evidence="1">The sequence shown here is derived from an EMBL/GenBank/DDBJ whole genome shotgun (WGS) entry which is preliminary data.</text>
</comment>
<gene>
    <name evidence="1" type="ORF">KC19_VG222200</name>
</gene>
<dbReference type="PANTHER" id="PTHR46850">
    <property type="entry name" value="CHROMODOMAIN-HELICASE-DNA-BINDING PROTEIN 9"/>
    <property type="match status" value="1"/>
</dbReference>
<evidence type="ECO:0000313" key="2">
    <source>
        <dbReference type="Proteomes" id="UP000822688"/>
    </source>
</evidence>
<dbReference type="InterPro" id="IPR051493">
    <property type="entry name" value="CHD"/>
</dbReference>